<sequence>MEPSDNSSSSDSSDRDSDSSSPVDSAATNTMGDTSVTFKPYMYPTGLEDFDEDAPLPVRKRWWERFVHLAVQCGWSNRTTLYEFKLMVSPAVQNWRGQLPKHERRDWGRLSKRFKREYCRSKVSDAENYYTMTQDKDEKALAFLHRLNVAAERAGVDFRKNSRGRQQHVRQFVKNVSDDQLKLTLRGHRFRKVADLEYILKQRELYREDDSAIRAPQPREIQAGNVVRDRFDPKCQARVHVAQGDTVFCEARQGAPTTARSQIMDVGEGCFKL</sequence>
<feature type="region of interest" description="Disordered" evidence="1">
    <location>
        <begin position="1"/>
        <end position="31"/>
    </location>
</feature>
<organism evidence="2 3">
    <name type="scientific">Phytophthora rubi</name>
    <dbReference type="NCBI Taxonomy" id="129364"/>
    <lineage>
        <taxon>Eukaryota</taxon>
        <taxon>Sar</taxon>
        <taxon>Stramenopiles</taxon>
        <taxon>Oomycota</taxon>
        <taxon>Peronosporomycetes</taxon>
        <taxon>Peronosporales</taxon>
        <taxon>Peronosporaceae</taxon>
        <taxon>Phytophthora</taxon>
    </lineage>
</organism>
<reference evidence="2 3" key="1">
    <citation type="submission" date="2018-09" db="EMBL/GenBank/DDBJ databases">
        <title>Genomic investigation of the strawberry pathogen Phytophthora fragariae indicates pathogenicity is determined by transcriptional variation in three key races.</title>
        <authorList>
            <person name="Adams T.M."/>
            <person name="Armitage A.D."/>
            <person name="Sobczyk M.K."/>
            <person name="Bates H.J."/>
            <person name="Dunwell J.M."/>
            <person name="Nellist C.F."/>
            <person name="Harrison R.J."/>
        </authorList>
    </citation>
    <scope>NUCLEOTIDE SEQUENCE [LARGE SCALE GENOMIC DNA]</scope>
    <source>
        <strain evidence="2 3">SCRP249</strain>
    </source>
</reference>
<dbReference type="AlphaFoldDB" id="A0A6A3L1Y2"/>
<evidence type="ECO:0000256" key="1">
    <source>
        <dbReference type="SAM" id="MobiDB-lite"/>
    </source>
</evidence>
<evidence type="ECO:0000313" key="3">
    <source>
        <dbReference type="Proteomes" id="UP000429607"/>
    </source>
</evidence>
<dbReference type="EMBL" id="QXFV01001209">
    <property type="protein sequence ID" value="KAE9011908.1"/>
    <property type="molecule type" value="Genomic_DNA"/>
</dbReference>
<dbReference type="Proteomes" id="UP000429607">
    <property type="component" value="Unassembled WGS sequence"/>
</dbReference>
<gene>
    <name evidence="2" type="ORF">PR001_g15790</name>
</gene>
<evidence type="ECO:0000313" key="2">
    <source>
        <dbReference type="EMBL" id="KAE9011908.1"/>
    </source>
</evidence>
<evidence type="ECO:0008006" key="4">
    <source>
        <dbReference type="Google" id="ProtNLM"/>
    </source>
</evidence>
<proteinExistence type="predicted"/>
<accession>A0A6A3L1Y2</accession>
<comment type="caution">
    <text evidence="2">The sequence shown here is derived from an EMBL/GenBank/DDBJ whole genome shotgun (WGS) entry which is preliminary data.</text>
</comment>
<protein>
    <recommendedName>
        <fullName evidence="4">Retrotransposon gag domain-containing protein</fullName>
    </recommendedName>
</protein>
<feature type="compositionally biased region" description="Low complexity" evidence="1">
    <location>
        <begin position="1"/>
        <end position="11"/>
    </location>
</feature>
<name>A0A6A3L1Y2_9STRA</name>